<gene>
    <name evidence="1" type="primary">airim</name>
</gene>
<dbReference type="OrthoDB" id="6605214at2759"/>
<keyword evidence="2" id="KW-1185">Reference proteome</keyword>
<name>A0A4W4ELF5_ELEEL</name>
<reference evidence="2" key="2">
    <citation type="journal article" date="2017" name="Sci. Adv.">
        <title>A tail of two voltages: Proteomic comparison of the three electric organs of the electric eel.</title>
        <authorList>
            <person name="Traeger L.L."/>
            <person name="Sabat G."/>
            <person name="Barrett-Wilt G.A."/>
            <person name="Wells G.B."/>
            <person name="Sussman M.R."/>
        </authorList>
    </citation>
    <scope>NUCLEOTIDE SEQUENCE [LARGE SCALE GENOMIC DNA]</scope>
</reference>
<dbReference type="Ensembl" id="ENSEEET00000011900.2">
    <property type="protein sequence ID" value="ENSEEEP00000011762.1"/>
    <property type="gene ID" value="ENSEEEG00000005918.2"/>
</dbReference>
<sequence>MSQQPSSLLHQELRKCFRVLEANQNIWKSVLAECTPLMSSLGNLAEQLRALKNVELVNTPLAQFPDLKERLQYKLIQAIDTVLGKLSEKMYALQLVRDSISKQLLAVVQQYEQKADSLDIHSCTTRSAISPSVADMLEWFQDAERYYRVQYIQRKNLLQILKPDELVFMETAPKRWATLDSPRGEENISDVLHQVSFFMSSD</sequence>
<accession>A0A4W4ELF5</accession>
<dbReference type="AlphaFoldDB" id="A0A4W4ELF5"/>
<dbReference type="PANTHER" id="PTHR16234">
    <property type="entry name" value="SIMILAR TO HYPOTHETICAL PROTEIN FLJ20508"/>
    <property type="match status" value="1"/>
</dbReference>
<reference evidence="1" key="4">
    <citation type="submission" date="2025-08" db="UniProtKB">
        <authorList>
            <consortium name="Ensembl"/>
        </authorList>
    </citation>
    <scope>IDENTIFICATION</scope>
</reference>
<evidence type="ECO:0000313" key="2">
    <source>
        <dbReference type="Proteomes" id="UP000314983"/>
    </source>
</evidence>
<dbReference type="GO" id="GO:0005737">
    <property type="term" value="C:cytoplasm"/>
    <property type="evidence" value="ECO:0007669"/>
    <property type="project" value="TreeGrafter"/>
</dbReference>
<protein>
    <submittedName>
        <fullName evidence="1">Uncharacterized protein</fullName>
    </submittedName>
</protein>
<reference evidence="2" key="1">
    <citation type="journal article" date="2014" name="Science">
        <title>Nonhuman genetics. Genomic basis for the convergent evolution of electric organs.</title>
        <authorList>
            <person name="Gallant J.R."/>
            <person name="Traeger L.L."/>
            <person name="Volkening J.D."/>
            <person name="Moffett H."/>
            <person name="Chen P.H."/>
            <person name="Novina C.D."/>
            <person name="Phillips G.N.Jr."/>
            <person name="Anand R."/>
            <person name="Wells G.B."/>
            <person name="Pinch M."/>
            <person name="Guth R."/>
            <person name="Unguez G.A."/>
            <person name="Albert J.S."/>
            <person name="Zakon H.H."/>
            <person name="Samanta M.P."/>
            <person name="Sussman M.R."/>
        </authorList>
    </citation>
    <scope>NUCLEOTIDE SEQUENCE [LARGE SCALE GENOMIC DNA]</scope>
</reference>
<reference evidence="1" key="3">
    <citation type="submission" date="2020-05" db="EMBL/GenBank/DDBJ databases">
        <title>Electrophorus electricus (electric eel) genome, fEleEle1, primary haplotype.</title>
        <authorList>
            <person name="Myers G."/>
            <person name="Meyer A."/>
            <person name="Fedrigo O."/>
            <person name="Formenti G."/>
            <person name="Rhie A."/>
            <person name="Tracey A."/>
            <person name="Sims Y."/>
            <person name="Jarvis E.D."/>
        </authorList>
    </citation>
    <scope>NUCLEOTIDE SEQUENCE [LARGE SCALE GENOMIC DNA]</scope>
</reference>
<dbReference type="Pfam" id="PF15011">
    <property type="entry name" value="CA109-like"/>
    <property type="match status" value="1"/>
</dbReference>
<dbReference type="InterPro" id="IPR029159">
    <property type="entry name" value="CA109-like"/>
</dbReference>
<dbReference type="PANTHER" id="PTHR16234:SF5">
    <property type="entry name" value="AFG2-INTERACTING RIBOSOME MATURATION FACTOR"/>
    <property type="match status" value="1"/>
</dbReference>
<proteinExistence type="predicted"/>
<dbReference type="Proteomes" id="UP000314983">
    <property type="component" value="Chromosome 8"/>
</dbReference>
<dbReference type="OMA" id="SHVEQVF"/>
<dbReference type="GO" id="GO:0005634">
    <property type="term" value="C:nucleus"/>
    <property type="evidence" value="ECO:0007669"/>
    <property type="project" value="TreeGrafter"/>
</dbReference>
<evidence type="ECO:0000313" key="1">
    <source>
        <dbReference type="Ensembl" id="ENSEEEP00000011762.1"/>
    </source>
</evidence>
<dbReference type="GeneTree" id="ENSGT00390000008551"/>
<dbReference type="STRING" id="8005.ENSEEEP00000011762"/>
<reference evidence="1" key="5">
    <citation type="submission" date="2025-09" db="UniProtKB">
        <authorList>
            <consortium name="Ensembl"/>
        </authorList>
    </citation>
    <scope>IDENTIFICATION</scope>
</reference>
<organism evidence="1 2">
    <name type="scientific">Electrophorus electricus</name>
    <name type="common">Electric eel</name>
    <name type="synonym">Gymnotus electricus</name>
    <dbReference type="NCBI Taxonomy" id="8005"/>
    <lineage>
        <taxon>Eukaryota</taxon>
        <taxon>Metazoa</taxon>
        <taxon>Chordata</taxon>
        <taxon>Craniata</taxon>
        <taxon>Vertebrata</taxon>
        <taxon>Euteleostomi</taxon>
        <taxon>Actinopterygii</taxon>
        <taxon>Neopterygii</taxon>
        <taxon>Teleostei</taxon>
        <taxon>Ostariophysi</taxon>
        <taxon>Gymnotiformes</taxon>
        <taxon>Gymnotoidei</taxon>
        <taxon>Gymnotidae</taxon>
        <taxon>Electrophorus</taxon>
    </lineage>
</organism>